<sequence length="55" mass="6106">LVFPSVAATKAHLVISNTVPLDDLRECWSPVTLILEKVGFQKALEFYDCAEGDVR</sequence>
<reference evidence="1" key="1">
    <citation type="submission" date="2023-10" db="EMBL/GenBank/DDBJ databases">
        <authorList>
            <person name="Chen Y."/>
            <person name="Shah S."/>
            <person name="Dougan E. K."/>
            <person name="Thang M."/>
            <person name="Chan C."/>
        </authorList>
    </citation>
    <scope>NUCLEOTIDE SEQUENCE [LARGE SCALE GENOMIC DNA]</scope>
</reference>
<protein>
    <submittedName>
        <fullName evidence="1">Uncharacterized protein</fullName>
    </submittedName>
</protein>
<dbReference type="Proteomes" id="UP001189429">
    <property type="component" value="Unassembled WGS sequence"/>
</dbReference>
<proteinExistence type="predicted"/>
<accession>A0ABN9VXV9</accession>
<organism evidence="1 2">
    <name type="scientific">Prorocentrum cordatum</name>
    <dbReference type="NCBI Taxonomy" id="2364126"/>
    <lineage>
        <taxon>Eukaryota</taxon>
        <taxon>Sar</taxon>
        <taxon>Alveolata</taxon>
        <taxon>Dinophyceae</taxon>
        <taxon>Prorocentrales</taxon>
        <taxon>Prorocentraceae</taxon>
        <taxon>Prorocentrum</taxon>
    </lineage>
</organism>
<evidence type="ECO:0000313" key="1">
    <source>
        <dbReference type="EMBL" id="CAK0878502.1"/>
    </source>
</evidence>
<name>A0ABN9VXV9_9DINO</name>
<comment type="caution">
    <text evidence="1">The sequence shown here is derived from an EMBL/GenBank/DDBJ whole genome shotgun (WGS) entry which is preliminary data.</text>
</comment>
<evidence type="ECO:0000313" key="2">
    <source>
        <dbReference type="Proteomes" id="UP001189429"/>
    </source>
</evidence>
<dbReference type="EMBL" id="CAUYUJ010017852">
    <property type="protein sequence ID" value="CAK0878502.1"/>
    <property type="molecule type" value="Genomic_DNA"/>
</dbReference>
<feature type="non-terminal residue" evidence="1">
    <location>
        <position position="55"/>
    </location>
</feature>
<feature type="non-terminal residue" evidence="1">
    <location>
        <position position="1"/>
    </location>
</feature>
<keyword evidence="2" id="KW-1185">Reference proteome</keyword>
<gene>
    <name evidence="1" type="ORF">PCOR1329_LOCUS62237</name>
</gene>